<name>B0EDX0_ENTDS</name>
<reference evidence="2" key="1">
    <citation type="submission" date="2007-12" db="EMBL/GenBank/DDBJ databases">
        <title>Annotation of Entamoeba dispar SAW760.</title>
        <authorList>
            <person name="Lorenzi H."/>
            <person name="Inman J."/>
            <person name="Schobel S."/>
            <person name="Amedeo P."/>
            <person name="Caler E."/>
        </authorList>
    </citation>
    <scope>NUCLEOTIDE SEQUENCE [LARGE SCALE GENOMIC DNA]</scope>
    <source>
        <strain evidence="2">ATCC PRA-260 / SAW760</strain>
    </source>
</reference>
<dbReference type="eggNOG" id="ENOG502RBXY">
    <property type="taxonomic scope" value="Eukaryota"/>
</dbReference>
<dbReference type="OrthoDB" id="26307at2759"/>
<evidence type="ECO:0000313" key="2">
    <source>
        <dbReference type="Proteomes" id="UP000008076"/>
    </source>
</evidence>
<gene>
    <name evidence="1" type="ORF">EDI_141170</name>
</gene>
<dbReference type="RefSeq" id="XP_001736479.1">
    <property type="nucleotide sequence ID" value="XM_001736427.1"/>
</dbReference>
<proteinExistence type="predicted"/>
<dbReference type="EMBL" id="DS548872">
    <property type="protein sequence ID" value="EDR27282.1"/>
    <property type="molecule type" value="Genomic_DNA"/>
</dbReference>
<keyword evidence="2" id="KW-1185">Reference proteome</keyword>
<dbReference type="OMA" id="FIVSWEQ"/>
<dbReference type="AlphaFoldDB" id="B0EDX0"/>
<dbReference type="Proteomes" id="UP000008076">
    <property type="component" value="Unassembled WGS sequence"/>
</dbReference>
<accession>B0EDX0</accession>
<sequence>MISETIIALIIIGCTANKERIIYKDGVFSNGYQAKESTGYISTTSEYHNQIVISVTLSKNKYVNFKTNSVTDLSPYKYLSFIVSWEQEGVNLGLAVSIGNDDSMKQIPVTSGMSVNKLNRVYVDISSLTANSTKDSLVRIFKTDKTDSSIYFNDIKFTEEKGTEGIYSFSTDMDETDGTKTCFIVLFIAMLFMAL</sequence>
<protein>
    <submittedName>
        <fullName evidence="1">Uncharacterized protein</fullName>
    </submittedName>
</protein>
<dbReference type="GeneID" id="5881477"/>
<dbReference type="KEGG" id="edi:EDI_141170"/>
<dbReference type="VEuPathDB" id="AmoebaDB:EDI_141170"/>
<evidence type="ECO:0000313" key="1">
    <source>
        <dbReference type="EMBL" id="EDR27282.1"/>
    </source>
</evidence>
<organism evidence="2">
    <name type="scientific">Entamoeba dispar (strain ATCC PRA-260 / SAW760)</name>
    <dbReference type="NCBI Taxonomy" id="370354"/>
    <lineage>
        <taxon>Eukaryota</taxon>
        <taxon>Amoebozoa</taxon>
        <taxon>Evosea</taxon>
        <taxon>Archamoebae</taxon>
        <taxon>Mastigamoebida</taxon>
        <taxon>Entamoebidae</taxon>
        <taxon>Entamoeba</taxon>
    </lineage>
</organism>